<proteinExistence type="predicted"/>
<dbReference type="EMBL" id="QYUK01000008">
    <property type="protein sequence ID" value="RJF94827.1"/>
    <property type="molecule type" value="Genomic_DNA"/>
</dbReference>
<evidence type="ECO:0000313" key="2">
    <source>
        <dbReference type="Proteomes" id="UP000284605"/>
    </source>
</evidence>
<protein>
    <submittedName>
        <fullName evidence="1">Uncharacterized protein</fullName>
    </submittedName>
</protein>
<keyword evidence="2" id="KW-1185">Reference proteome</keyword>
<name>A0A418WUK7_9PROT</name>
<evidence type="ECO:0000313" key="1">
    <source>
        <dbReference type="EMBL" id="RJF94827.1"/>
    </source>
</evidence>
<accession>A0A418WUK7</accession>
<dbReference type="AlphaFoldDB" id="A0A418WUK7"/>
<dbReference type="RefSeq" id="WP_119776390.1">
    <property type="nucleotide sequence ID" value="NZ_QYUK01000008.1"/>
</dbReference>
<comment type="caution">
    <text evidence="1">The sequence shown here is derived from an EMBL/GenBank/DDBJ whole genome shotgun (WGS) entry which is preliminary data.</text>
</comment>
<gene>
    <name evidence="1" type="ORF">D3874_03160</name>
</gene>
<reference evidence="1 2" key="1">
    <citation type="submission" date="2018-09" db="EMBL/GenBank/DDBJ databases">
        <authorList>
            <person name="Zhu H."/>
        </authorList>
    </citation>
    <scope>NUCLEOTIDE SEQUENCE [LARGE SCALE GENOMIC DNA]</scope>
    <source>
        <strain evidence="1 2">K1W22B-8</strain>
    </source>
</reference>
<organism evidence="1 2">
    <name type="scientific">Oleomonas cavernae</name>
    <dbReference type="NCBI Taxonomy" id="2320859"/>
    <lineage>
        <taxon>Bacteria</taxon>
        <taxon>Pseudomonadati</taxon>
        <taxon>Pseudomonadota</taxon>
        <taxon>Alphaproteobacteria</taxon>
        <taxon>Acetobacterales</taxon>
        <taxon>Acetobacteraceae</taxon>
        <taxon>Oleomonas</taxon>
    </lineage>
</organism>
<dbReference type="Proteomes" id="UP000284605">
    <property type="component" value="Unassembled WGS sequence"/>
</dbReference>
<sequence>MTVRPVAEDVLELDAATRAWDVATAHLSRGMGKAARRRIAQAGDQLRASAGRLAIVERVTGLDASPQAARAAMETLVSLIVSTGAIPWQDLVEIVNDRARRAPDR</sequence>